<evidence type="ECO:0000256" key="2">
    <source>
        <dbReference type="ARBA" id="ARBA00022448"/>
    </source>
</evidence>
<reference evidence="9" key="1">
    <citation type="submission" date="2016-10" db="EMBL/GenBank/DDBJ databases">
        <authorList>
            <person name="Varghese N."/>
            <person name="Submissions S."/>
        </authorList>
    </citation>
    <scope>NUCLEOTIDE SEQUENCE [LARGE SCALE GENOMIC DNA]</scope>
    <source>
        <strain evidence="9">DSM 44993</strain>
    </source>
</reference>
<evidence type="ECO:0000256" key="4">
    <source>
        <dbReference type="ARBA" id="ARBA00022692"/>
    </source>
</evidence>
<evidence type="ECO:0008006" key="10">
    <source>
        <dbReference type="Google" id="ProtNLM"/>
    </source>
</evidence>
<dbReference type="PANTHER" id="PTHR42718:SF46">
    <property type="entry name" value="BLR6921 PROTEIN"/>
    <property type="match status" value="1"/>
</dbReference>
<dbReference type="Proteomes" id="UP000198582">
    <property type="component" value="Unassembled WGS sequence"/>
</dbReference>
<protein>
    <recommendedName>
        <fullName evidence="10">Major Facilitator Superfamily protein</fullName>
    </recommendedName>
</protein>
<feature type="transmembrane region" description="Helical" evidence="7">
    <location>
        <begin position="116"/>
        <end position="135"/>
    </location>
</feature>
<evidence type="ECO:0000256" key="6">
    <source>
        <dbReference type="ARBA" id="ARBA00023136"/>
    </source>
</evidence>
<keyword evidence="9" id="KW-1185">Reference proteome</keyword>
<keyword evidence="4 7" id="KW-0812">Transmembrane</keyword>
<keyword evidence="6 7" id="KW-0472">Membrane</keyword>
<dbReference type="PANTHER" id="PTHR42718">
    <property type="entry name" value="MAJOR FACILITATOR SUPERFAMILY MULTIDRUG TRANSPORTER MFSC"/>
    <property type="match status" value="1"/>
</dbReference>
<dbReference type="SUPFAM" id="SSF103473">
    <property type="entry name" value="MFS general substrate transporter"/>
    <property type="match status" value="1"/>
</dbReference>
<feature type="transmembrane region" description="Helical" evidence="7">
    <location>
        <begin position="92"/>
        <end position="110"/>
    </location>
</feature>
<evidence type="ECO:0000256" key="5">
    <source>
        <dbReference type="ARBA" id="ARBA00022989"/>
    </source>
</evidence>
<keyword evidence="3" id="KW-1003">Cell membrane</keyword>
<sequence>MLGWWGLAVGSALGLGPLAGGPLTDAFGWSAIFLVYAVIAGDLVAGLVAVVALAAFVSATVAGVRMLPYVLANVFAAFCSGRLAARFGAARVLPVGRFVAALGGFAFLMLDAASPYWLLAPVFAVAGLGVGLSVTPTNIVGLAGLPGDRVGIASATGSTPRWAWRARRCWW</sequence>
<dbReference type="Gene3D" id="1.20.1250.20">
    <property type="entry name" value="MFS general substrate transporter like domains"/>
    <property type="match status" value="1"/>
</dbReference>
<gene>
    <name evidence="8" type="ORF">SAMN04489732_119191</name>
</gene>
<name>A0A1H8YJJ0_9PSEU</name>
<comment type="subcellular location">
    <subcellularLocation>
        <location evidence="1">Cell membrane</location>
        <topology evidence="1">Multi-pass membrane protein</topology>
    </subcellularLocation>
</comment>
<organism evidence="8 9">
    <name type="scientific">Amycolatopsis saalfeldensis</name>
    <dbReference type="NCBI Taxonomy" id="394193"/>
    <lineage>
        <taxon>Bacteria</taxon>
        <taxon>Bacillati</taxon>
        <taxon>Actinomycetota</taxon>
        <taxon>Actinomycetes</taxon>
        <taxon>Pseudonocardiales</taxon>
        <taxon>Pseudonocardiaceae</taxon>
        <taxon>Amycolatopsis</taxon>
    </lineage>
</organism>
<dbReference type="EMBL" id="FOEF01000019">
    <property type="protein sequence ID" value="SEP52309.1"/>
    <property type="molecule type" value="Genomic_DNA"/>
</dbReference>
<evidence type="ECO:0000313" key="8">
    <source>
        <dbReference type="EMBL" id="SEP52309.1"/>
    </source>
</evidence>
<dbReference type="GO" id="GO:0005886">
    <property type="term" value="C:plasma membrane"/>
    <property type="evidence" value="ECO:0007669"/>
    <property type="project" value="UniProtKB-SubCell"/>
</dbReference>
<keyword evidence="5 7" id="KW-1133">Transmembrane helix</keyword>
<dbReference type="InterPro" id="IPR036259">
    <property type="entry name" value="MFS_trans_sf"/>
</dbReference>
<feature type="transmembrane region" description="Helical" evidence="7">
    <location>
        <begin position="30"/>
        <end position="57"/>
    </location>
</feature>
<evidence type="ECO:0000256" key="3">
    <source>
        <dbReference type="ARBA" id="ARBA00022475"/>
    </source>
</evidence>
<accession>A0A1H8YJJ0</accession>
<evidence type="ECO:0000313" key="9">
    <source>
        <dbReference type="Proteomes" id="UP000198582"/>
    </source>
</evidence>
<proteinExistence type="predicted"/>
<evidence type="ECO:0000256" key="1">
    <source>
        <dbReference type="ARBA" id="ARBA00004651"/>
    </source>
</evidence>
<dbReference type="STRING" id="394193.SAMN04489732_119191"/>
<keyword evidence="2" id="KW-0813">Transport</keyword>
<dbReference type="RefSeq" id="WP_245787637.1">
    <property type="nucleotide sequence ID" value="NZ_FOEF01000019.1"/>
</dbReference>
<dbReference type="AlphaFoldDB" id="A0A1H8YJJ0"/>
<evidence type="ECO:0000256" key="7">
    <source>
        <dbReference type="SAM" id="Phobius"/>
    </source>
</evidence>